<proteinExistence type="predicted"/>
<keyword evidence="2" id="KW-1185">Reference proteome</keyword>
<dbReference type="EMBL" id="CM037158">
    <property type="protein sequence ID" value="KAH7851186.1"/>
    <property type="molecule type" value="Genomic_DNA"/>
</dbReference>
<sequence>MEGAQNVASDTNVHACAACKHQHRRCQFEACSLALYFPVNKTEEFQNAHRVYGVSNLIIILHSVPEHLRHKTPKTLILEATMRKEFSVHGSLAVQAQTSVLRLDELIDSYHAFTNFGVLLGQPRSEARGKQPVGCDKGKEMEDEEATADDLLAGDVTTSSRGSSSFVVALSFSNEQPYVPQRCHRVRQSARSKEDDILLHGRGNDEERVSVHGSLAVQVQTSVLISENEKELEFVKKQISFFKKMKRLIPNTYNHLYGRRCPKPPPTVESTSDANLVNETITQEDSFESTGESF</sequence>
<organism evidence="1 2">
    <name type="scientific">Vaccinium darrowii</name>
    <dbReference type="NCBI Taxonomy" id="229202"/>
    <lineage>
        <taxon>Eukaryota</taxon>
        <taxon>Viridiplantae</taxon>
        <taxon>Streptophyta</taxon>
        <taxon>Embryophyta</taxon>
        <taxon>Tracheophyta</taxon>
        <taxon>Spermatophyta</taxon>
        <taxon>Magnoliopsida</taxon>
        <taxon>eudicotyledons</taxon>
        <taxon>Gunneridae</taxon>
        <taxon>Pentapetalae</taxon>
        <taxon>asterids</taxon>
        <taxon>Ericales</taxon>
        <taxon>Ericaceae</taxon>
        <taxon>Vaccinioideae</taxon>
        <taxon>Vaccinieae</taxon>
        <taxon>Vaccinium</taxon>
    </lineage>
</organism>
<comment type="caution">
    <text evidence="1">The sequence shown here is derived from an EMBL/GenBank/DDBJ whole genome shotgun (WGS) entry which is preliminary data.</text>
</comment>
<evidence type="ECO:0000313" key="2">
    <source>
        <dbReference type="Proteomes" id="UP000828048"/>
    </source>
</evidence>
<reference evidence="1 2" key="1">
    <citation type="journal article" date="2021" name="Hortic Res">
        <title>High-quality reference genome and annotation aids understanding of berry development for evergreen blueberry (Vaccinium darrowii).</title>
        <authorList>
            <person name="Yu J."/>
            <person name="Hulse-Kemp A.M."/>
            <person name="Babiker E."/>
            <person name="Staton M."/>
        </authorList>
    </citation>
    <scope>NUCLEOTIDE SEQUENCE [LARGE SCALE GENOMIC DNA]</scope>
    <source>
        <strain evidence="2">cv. NJ 8807/NJ 8810</strain>
        <tissue evidence="1">Young leaf</tissue>
    </source>
</reference>
<gene>
    <name evidence="1" type="ORF">Vadar_008381</name>
</gene>
<accession>A0ACB7YCD3</accession>
<dbReference type="Proteomes" id="UP000828048">
    <property type="component" value="Chromosome 8"/>
</dbReference>
<name>A0ACB7YCD3_9ERIC</name>
<protein>
    <submittedName>
        <fullName evidence="1">Uncharacterized protein</fullName>
    </submittedName>
</protein>
<evidence type="ECO:0000313" key="1">
    <source>
        <dbReference type="EMBL" id="KAH7851186.1"/>
    </source>
</evidence>